<organism evidence="2 3">
    <name type="scientific">Corallococcus interemptor</name>
    <dbReference type="NCBI Taxonomy" id="2316720"/>
    <lineage>
        <taxon>Bacteria</taxon>
        <taxon>Pseudomonadati</taxon>
        <taxon>Myxococcota</taxon>
        <taxon>Myxococcia</taxon>
        <taxon>Myxococcales</taxon>
        <taxon>Cystobacterineae</taxon>
        <taxon>Myxococcaceae</taxon>
        <taxon>Corallococcus</taxon>
    </lineage>
</organism>
<proteinExistence type="predicted"/>
<evidence type="ECO:0000259" key="1">
    <source>
        <dbReference type="Pfam" id="PF13592"/>
    </source>
</evidence>
<protein>
    <submittedName>
        <fullName evidence="2">Transposase</fullName>
    </submittedName>
</protein>
<dbReference type="Pfam" id="PF13592">
    <property type="entry name" value="HTH_33"/>
    <property type="match status" value="1"/>
</dbReference>
<dbReference type="InterPro" id="IPR025959">
    <property type="entry name" value="Winged_HTH_dom"/>
</dbReference>
<evidence type="ECO:0000313" key="3">
    <source>
        <dbReference type="Proteomes" id="UP000282656"/>
    </source>
</evidence>
<dbReference type="Proteomes" id="UP000282656">
    <property type="component" value="Unassembled WGS sequence"/>
</dbReference>
<keyword evidence="3" id="KW-1185">Reference proteome</keyword>
<comment type="caution">
    <text evidence="2">The sequence shown here is derived from an EMBL/GenBank/DDBJ whole genome shotgun (WGS) entry which is preliminary data.</text>
</comment>
<accession>A0A3A8PK45</accession>
<dbReference type="InterPro" id="IPR009057">
    <property type="entry name" value="Homeodomain-like_sf"/>
</dbReference>
<gene>
    <name evidence="2" type="ORF">D7X96_39085</name>
</gene>
<dbReference type="EMBL" id="RAWM01000273">
    <property type="protein sequence ID" value="RKH56648.1"/>
    <property type="molecule type" value="Genomic_DNA"/>
</dbReference>
<dbReference type="OrthoDB" id="5514100at2"/>
<dbReference type="SUPFAM" id="SSF46689">
    <property type="entry name" value="Homeodomain-like"/>
    <property type="match status" value="1"/>
</dbReference>
<dbReference type="AlphaFoldDB" id="A0A3A8PK45"/>
<name>A0A3A8PK45_9BACT</name>
<evidence type="ECO:0000313" key="2">
    <source>
        <dbReference type="EMBL" id="RKH56648.1"/>
    </source>
</evidence>
<reference evidence="3" key="1">
    <citation type="submission" date="2018-09" db="EMBL/GenBank/DDBJ databases">
        <authorList>
            <person name="Livingstone P.G."/>
            <person name="Whitworth D.E."/>
        </authorList>
    </citation>
    <scope>NUCLEOTIDE SEQUENCE [LARGE SCALE GENOMIC DNA]</scope>
    <source>
        <strain evidence="3">AB047A</strain>
    </source>
</reference>
<dbReference type="Pfam" id="PF13551">
    <property type="entry name" value="HTH_29"/>
    <property type="match status" value="1"/>
</dbReference>
<sequence length="172" mass="19355">MRPARSPAELGLTAHDRRKLQRALRQTRDARHFRRLLAIKLIAEGKGPGEAAHLAALSRPAVYCWLERYLAERTPSALVDAPRSGRPRKAPRLTSKRLRRVVGSSPEKAGWASHGWTVPLLCTHLQRQGLEVSPRTLRRRLREAGLAWKRPRYVYATAAPHLGQKKGALFAV</sequence>
<feature type="domain" description="Winged helix-turn helix" evidence="1">
    <location>
        <begin position="116"/>
        <end position="160"/>
    </location>
</feature>